<feature type="active site" description="Nucleophile" evidence="4">
    <location>
        <position position="38"/>
    </location>
</feature>
<dbReference type="Pfam" id="PF01734">
    <property type="entry name" value="Patatin"/>
    <property type="match status" value="1"/>
</dbReference>
<keyword evidence="1 4" id="KW-0378">Hydrolase</keyword>
<dbReference type="Pfam" id="PF19890">
    <property type="entry name" value="DUF6363"/>
    <property type="match status" value="1"/>
</dbReference>
<proteinExistence type="predicted"/>
<dbReference type="PANTHER" id="PTHR14226:SF25">
    <property type="entry name" value="PHOSPHOESTERASE"/>
    <property type="match status" value="1"/>
</dbReference>
<gene>
    <name evidence="6" type="ORF">SAMN02910377_00306</name>
</gene>
<dbReference type="InterPro" id="IPR016035">
    <property type="entry name" value="Acyl_Trfase/lysoPLipase"/>
</dbReference>
<organism evidence="6 7">
    <name type="scientific">Pseudobutyrivibrio ruminis</name>
    <dbReference type="NCBI Taxonomy" id="46206"/>
    <lineage>
        <taxon>Bacteria</taxon>
        <taxon>Bacillati</taxon>
        <taxon>Bacillota</taxon>
        <taxon>Clostridia</taxon>
        <taxon>Lachnospirales</taxon>
        <taxon>Lachnospiraceae</taxon>
        <taxon>Pseudobutyrivibrio</taxon>
    </lineage>
</organism>
<dbReference type="PROSITE" id="PS51635">
    <property type="entry name" value="PNPLA"/>
    <property type="match status" value="1"/>
</dbReference>
<dbReference type="CDD" id="cd07208">
    <property type="entry name" value="Pat_hypo_Ecoli_yjju_like"/>
    <property type="match status" value="1"/>
</dbReference>
<keyword evidence="2 4" id="KW-0442">Lipid degradation</keyword>
<feature type="active site" description="Proton acceptor" evidence="4">
    <location>
        <position position="163"/>
    </location>
</feature>
<reference evidence="7" key="1">
    <citation type="submission" date="2016-10" db="EMBL/GenBank/DDBJ databases">
        <authorList>
            <person name="Varghese N."/>
        </authorList>
    </citation>
    <scope>NUCLEOTIDE SEQUENCE [LARGE SCALE GENOMIC DNA]</scope>
    <source>
        <strain evidence="7">ACV-9</strain>
    </source>
</reference>
<dbReference type="InterPro" id="IPR050301">
    <property type="entry name" value="NTE"/>
</dbReference>
<keyword evidence="7" id="KW-1185">Reference proteome</keyword>
<dbReference type="GO" id="GO:0016787">
    <property type="term" value="F:hydrolase activity"/>
    <property type="evidence" value="ECO:0007669"/>
    <property type="project" value="UniProtKB-UniRule"/>
</dbReference>
<feature type="short sequence motif" description="DGA/G" evidence="4">
    <location>
        <begin position="163"/>
        <end position="165"/>
    </location>
</feature>
<evidence type="ECO:0000259" key="5">
    <source>
        <dbReference type="PROSITE" id="PS51635"/>
    </source>
</evidence>
<keyword evidence="3 4" id="KW-0443">Lipid metabolism</keyword>
<evidence type="ECO:0000256" key="1">
    <source>
        <dbReference type="ARBA" id="ARBA00022801"/>
    </source>
</evidence>
<dbReference type="SUPFAM" id="SSF52151">
    <property type="entry name" value="FabD/lysophospholipase-like"/>
    <property type="match status" value="1"/>
</dbReference>
<dbReference type="GO" id="GO:0016042">
    <property type="term" value="P:lipid catabolic process"/>
    <property type="evidence" value="ECO:0007669"/>
    <property type="project" value="UniProtKB-UniRule"/>
</dbReference>
<accession>A0A1H7F422</accession>
<dbReference type="InterPro" id="IPR002641">
    <property type="entry name" value="PNPLA_dom"/>
</dbReference>
<name>A0A1H7F422_9FIRM</name>
<feature type="short sequence motif" description="GXSXG" evidence="4">
    <location>
        <begin position="36"/>
        <end position="40"/>
    </location>
</feature>
<comment type="caution">
    <text evidence="4">Lacks conserved residue(s) required for the propagation of feature annotation.</text>
</comment>
<feature type="domain" description="PNPLA" evidence="5">
    <location>
        <begin position="5"/>
        <end position="176"/>
    </location>
</feature>
<dbReference type="Proteomes" id="UP000182321">
    <property type="component" value="Unassembled WGS sequence"/>
</dbReference>
<evidence type="ECO:0000313" key="7">
    <source>
        <dbReference type="Proteomes" id="UP000182321"/>
    </source>
</evidence>
<dbReference type="Gene3D" id="3.40.1090.10">
    <property type="entry name" value="Cytosolic phospholipase A2 catalytic domain"/>
    <property type="match status" value="2"/>
</dbReference>
<sequence length="286" mass="32518">MKKGLVMEGGAMRGMFTCGVIDVLMENNIDFDSAVGVSAGATFGLNIKSKQIGRGIRYNKKYCNDKRYASFSSLIKTGDIYNVPFCYGTLPYELDKWDYDTFYKNPMDFYCVATELSTGNAVYHKCDNYDGTPDGIDIRWIRASASMPAVSKPVPIGDDLYLDGGMSDSIPLRFMEKQGCDKILVIETQPADYIKKPQKYMKIIRWILRKYPRMIDTMENRHNMYNAQKSYVKKQVANGKAFVIRPDAPLNIGATEKNPDELQRVYDIGRRIATENLEKIRAYLTA</sequence>
<dbReference type="RefSeq" id="WP_074788801.1">
    <property type="nucleotide sequence ID" value="NZ_FNZX01000003.1"/>
</dbReference>
<dbReference type="PANTHER" id="PTHR14226">
    <property type="entry name" value="NEUROPATHY TARGET ESTERASE/SWISS CHEESE D.MELANOGASTER"/>
    <property type="match status" value="1"/>
</dbReference>
<protein>
    <submittedName>
        <fullName evidence="6">Predicted phospholipase, patatin/cPLA2 family</fullName>
    </submittedName>
</protein>
<evidence type="ECO:0000256" key="4">
    <source>
        <dbReference type="PROSITE-ProRule" id="PRU01161"/>
    </source>
</evidence>
<dbReference type="InterPro" id="IPR037483">
    <property type="entry name" value="YjjU-like"/>
</dbReference>
<dbReference type="InterPro" id="IPR045943">
    <property type="entry name" value="DUF6363"/>
</dbReference>
<evidence type="ECO:0000256" key="3">
    <source>
        <dbReference type="ARBA" id="ARBA00023098"/>
    </source>
</evidence>
<dbReference type="AlphaFoldDB" id="A0A1H7F422"/>
<evidence type="ECO:0000256" key="2">
    <source>
        <dbReference type="ARBA" id="ARBA00022963"/>
    </source>
</evidence>
<evidence type="ECO:0000313" key="6">
    <source>
        <dbReference type="EMBL" id="SEK20841.1"/>
    </source>
</evidence>
<dbReference type="EMBL" id="FNZX01000003">
    <property type="protein sequence ID" value="SEK20841.1"/>
    <property type="molecule type" value="Genomic_DNA"/>
</dbReference>